<dbReference type="InterPro" id="IPR018391">
    <property type="entry name" value="PQQ_b-propeller_rpt"/>
</dbReference>
<dbReference type="InterPro" id="IPR009081">
    <property type="entry name" value="PP-bd_ACP"/>
</dbReference>
<dbReference type="InterPro" id="IPR042099">
    <property type="entry name" value="ANL_N_sf"/>
</dbReference>
<dbReference type="InterPro" id="IPR011047">
    <property type="entry name" value="Quinoprotein_ADH-like_sf"/>
</dbReference>
<evidence type="ECO:0000313" key="8">
    <source>
        <dbReference type="Proteomes" id="UP001443914"/>
    </source>
</evidence>
<evidence type="ECO:0000259" key="3">
    <source>
        <dbReference type="Pfam" id="PF00501"/>
    </source>
</evidence>
<sequence length="1115" mass="124077">MQKQHSKCCISHEFHKTATINPNKIAIIHSTKKPPKFLHHHDEKFFTFSQILSAVDSLTFKLHYIINGGDDPSLIKPNSGDNFPNKNNKIKLLGIYMVPSIEYVISVLSILRLCGAFLPLDPFWPKDRILSVISSSNVDLIVGCLNCGENNSAHLVNKSHWLLNCCKIPVLCINFDGIFDENCGKLLDLIWPCESRDFREVCYLMYTSGSTGKPKGVCGSEKAVLNRFLWMQELYPLSKNDDVLLFKTSVSFVDHVQEFLAPMLAGCTLVIPPFDELRRNLFSVVDFVYEYKITRLTVVPSLVRMILPALEERYLNGIESSLKMLVLSGEVFSVSLWKNLSRVLPHTSILNIYGSTEVAGDCMYFDCKRLAKILESEMLSSVPIGEPIYNCDVRIVGDDGKRDEGEICVSGVCVASGYYSEGDIVSLKENIESGELYYRTGDFGRRLESGDLIFLGRKDRTIKVNGQRIALEEVEDTLRVHPKIANVAVVFCNKPNEHAFLGAALVLKDGSQSTEVLASLKSWMVEKFSSAMTPTEIICVDAIPVSSSGKVDYTLLSSSFFRDYSLNEGHIKNRITLEHIKEAFCKAVGVAEVSDNDDFFALGGDSILAAHVAHKLGIDMRRLYMFPSPSRLHKALTEKEDALENGYQINWETLPKARKEDFLRSLEYGASDFSSSRKRRKVTDSDEYDISNPKAMTSISLSSWESLSETAECSFGRCNKMMHKFDTKPQKSCPEALKVKLPSNVRGTLREMWRVPMDSCVDASPLIVFKNDKILAFIGSHSHKFVCVNAINGLVLWETKLEGRIESTAVVDGDFSQVIVGCYRGNIYFIDILKGTLNWTFRTSGEVKSQPTVDKRRNLVWCGSHDHNLYGLDYRNHCLVYKFPCGGTIFGSPAIDEIRETLYAGTTNGRLISISLINSSFSSLWLLELKAPIFGSLSISTIGNVICCLVNGDVLSVNPEGTIVWRSKTGGPIFAGPSISTALGSQALVCSRNGTVYSFDSETGFIIWEYDVGDPITSSAYVDDHIELVSDSFSPSQRFVCVCSSSGRVVLLRVSCMTDDADRGTAADYNVTKFAEIDVKGDVFSSPVMVAGRIFVGCRDDYLHCFVTEAHSESD</sequence>
<dbReference type="SUPFAM" id="SSF47336">
    <property type="entry name" value="ACP-like"/>
    <property type="match status" value="1"/>
</dbReference>
<dbReference type="Pfam" id="PF00550">
    <property type="entry name" value="PP-binding"/>
    <property type="match status" value="1"/>
</dbReference>
<gene>
    <name evidence="7" type="ORF">RND81_02G012700</name>
</gene>
<dbReference type="InterPro" id="IPR020845">
    <property type="entry name" value="AMP-binding_CS"/>
</dbReference>
<dbReference type="PANTHER" id="PTHR44394:SF1">
    <property type="entry name" value="BETA-ALANINE-ACTIVATING ENZYME"/>
    <property type="match status" value="1"/>
</dbReference>
<dbReference type="SUPFAM" id="SSF56801">
    <property type="entry name" value="Acetyl-CoA synthetase-like"/>
    <property type="match status" value="1"/>
</dbReference>
<feature type="domain" description="AMP-dependent synthetase/ligase" evidence="3">
    <location>
        <begin position="94"/>
        <end position="419"/>
    </location>
</feature>
<evidence type="ECO:0000259" key="4">
    <source>
        <dbReference type="Pfam" id="PF00550"/>
    </source>
</evidence>
<evidence type="ECO:0000256" key="2">
    <source>
        <dbReference type="ARBA" id="ARBA00022553"/>
    </source>
</evidence>
<dbReference type="PROSITE" id="PS00012">
    <property type="entry name" value="PHOSPHOPANTETHEINE"/>
    <property type="match status" value="1"/>
</dbReference>
<feature type="domain" description="AMP-binding enzyme C-terminal" evidence="5">
    <location>
        <begin position="473"/>
        <end position="550"/>
    </location>
</feature>
<dbReference type="GO" id="GO:0043041">
    <property type="term" value="P:amino acid activation for nonribosomal peptide biosynthetic process"/>
    <property type="evidence" value="ECO:0007669"/>
    <property type="project" value="TreeGrafter"/>
</dbReference>
<dbReference type="Gene3D" id="3.30.300.30">
    <property type="match status" value="1"/>
</dbReference>
<dbReference type="Proteomes" id="UP001443914">
    <property type="component" value="Unassembled WGS sequence"/>
</dbReference>
<evidence type="ECO:0008006" key="9">
    <source>
        <dbReference type="Google" id="ProtNLM"/>
    </source>
</evidence>
<dbReference type="Pfam" id="PF00501">
    <property type="entry name" value="AMP-binding"/>
    <property type="match status" value="1"/>
</dbReference>
<evidence type="ECO:0000256" key="1">
    <source>
        <dbReference type="ARBA" id="ARBA00022450"/>
    </source>
</evidence>
<organism evidence="7 8">
    <name type="scientific">Saponaria officinalis</name>
    <name type="common">Common soapwort</name>
    <name type="synonym">Lychnis saponaria</name>
    <dbReference type="NCBI Taxonomy" id="3572"/>
    <lineage>
        <taxon>Eukaryota</taxon>
        <taxon>Viridiplantae</taxon>
        <taxon>Streptophyta</taxon>
        <taxon>Embryophyta</taxon>
        <taxon>Tracheophyta</taxon>
        <taxon>Spermatophyta</taxon>
        <taxon>Magnoliopsida</taxon>
        <taxon>eudicotyledons</taxon>
        <taxon>Gunneridae</taxon>
        <taxon>Pentapetalae</taxon>
        <taxon>Caryophyllales</taxon>
        <taxon>Caryophyllaceae</taxon>
        <taxon>Caryophylleae</taxon>
        <taxon>Saponaria</taxon>
    </lineage>
</organism>
<dbReference type="SMART" id="SM00564">
    <property type="entry name" value="PQQ"/>
    <property type="match status" value="2"/>
</dbReference>
<evidence type="ECO:0000313" key="7">
    <source>
        <dbReference type="EMBL" id="KAK9747744.1"/>
    </source>
</evidence>
<dbReference type="PROSITE" id="PS00455">
    <property type="entry name" value="AMP_BINDING"/>
    <property type="match status" value="1"/>
</dbReference>
<protein>
    <recommendedName>
        <fullName evidence="9">4-coumarate--CoA ligase</fullName>
    </recommendedName>
</protein>
<evidence type="ECO:0000259" key="5">
    <source>
        <dbReference type="Pfam" id="PF13193"/>
    </source>
</evidence>
<dbReference type="Pfam" id="PF13570">
    <property type="entry name" value="Beta-prop_ACSF4"/>
    <property type="match status" value="1"/>
</dbReference>
<feature type="domain" description="Carrier" evidence="4">
    <location>
        <begin position="579"/>
        <end position="616"/>
    </location>
</feature>
<proteinExistence type="predicted"/>
<name>A0AAW1MSK4_SAPOF</name>
<dbReference type="Gene3D" id="1.10.1200.10">
    <property type="entry name" value="ACP-like"/>
    <property type="match status" value="1"/>
</dbReference>
<keyword evidence="8" id="KW-1185">Reference proteome</keyword>
<feature type="domain" description="Pyrrolo-quinoline quinone repeat" evidence="6">
    <location>
        <begin position="757"/>
        <end position="1106"/>
    </location>
</feature>
<dbReference type="PANTHER" id="PTHR44394">
    <property type="entry name" value="BETA-ALANINE-ACTIVATING ENZYME"/>
    <property type="match status" value="1"/>
</dbReference>
<evidence type="ECO:0000259" key="6">
    <source>
        <dbReference type="Pfam" id="PF13570"/>
    </source>
</evidence>
<dbReference type="InterPro" id="IPR006162">
    <property type="entry name" value="Ppantetheine_attach_site"/>
</dbReference>
<dbReference type="CDD" id="cd05930">
    <property type="entry name" value="A_NRPS"/>
    <property type="match status" value="1"/>
</dbReference>
<dbReference type="Pfam" id="PF13193">
    <property type="entry name" value="AMP-binding_C"/>
    <property type="match status" value="1"/>
</dbReference>
<dbReference type="InterPro" id="IPR052091">
    <property type="entry name" value="Beta-ala_Activ/Resist"/>
</dbReference>
<dbReference type="InterPro" id="IPR036736">
    <property type="entry name" value="ACP-like_sf"/>
</dbReference>
<dbReference type="Gene3D" id="2.130.10.10">
    <property type="entry name" value="YVTN repeat-like/Quinoprotein amine dehydrogenase"/>
    <property type="match status" value="2"/>
</dbReference>
<dbReference type="SUPFAM" id="SSF50998">
    <property type="entry name" value="Quinoprotein alcohol dehydrogenase-like"/>
    <property type="match status" value="1"/>
</dbReference>
<accession>A0AAW1MSK4</accession>
<dbReference type="InterPro" id="IPR025110">
    <property type="entry name" value="AMP-bd_C"/>
</dbReference>
<keyword evidence="2" id="KW-0597">Phosphoprotein</keyword>
<keyword evidence="1" id="KW-0596">Phosphopantetheine</keyword>
<dbReference type="InterPro" id="IPR045851">
    <property type="entry name" value="AMP-bd_C_sf"/>
</dbReference>
<dbReference type="FunFam" id="3.40.50.12780:FF:000049">
    <property type="entry name" value="Putative acyl-activating enzyme 19"/>
    <property type="match status" value="1"/>
</dbReference>
<dbReference type="InterPro" id="IPR000873">
    <property type="entry name" value="AMP-dep_synth/lig_dom"/>
</dbReference>
<dbReference type="Gene3D" id="3.40.50.12780">
    <property type="entry name" value="N-terminal domain of ligase-like"/>
    <property type="match status" value="1"/>
</dbReference>
<dbReference type="AlphaFoldDB" id="A0AAW1MSK4"/>
<dbReference type="EMBL" id="JBDFQZ010000002">
    <property type="protein sequence ID" value="KAK9747744.1"/>
    <property type="molecule type" value="Genomic_DNA"/>
</dbReference>
<dbReference type="InterPro" id="IPR015943">
    <property type="entry name" value="WD40/YVTN_repeat-like_dom_sf"/>
</dbReference>
<comment type="caution">
    <text evidence="7">The sequence shown here is derived from an EMBL/GenBank/DDBJ whole genome shotgun (WGS) entry which is preliminary data.</text>
</comment>
<dbReference type="InterPro" id="IPR002372">
    <property type="entry name" value="PQQ_rpt_dom"/>
</dbReference>
<reference evidence="7" key="1">
    <citation type="submission" date="2024-03" db="EMBL/GenBank/DDBJ databases">
        <title>WGS assembly of Saponaria officinalis var. Norfolk2.</title>
        <authorList>
            <person name="Jenkins J."/>
            <person name="Shu S."/>
            <person name="Grimwood J."/>
            <person name="Barry K."/>
            <person name="Goodstein D."/>
            <person name="Schmutz J."/>
            <person name="Leebens-Mack J."/>
            <person name="Osbourn A."/>
        </authorList>
    </citation>
    <scope>NUCLEOTIDE SEQUENCE [LARGE SCALE GENOMIC DNA]</scope>
    <source>
        <strain evidence="7">JIC</strain>
    </source>
</reference>